<feature type="transmembrane region" description="Helical" evidence="1">
    <location>
        <begin position="55"/>
        <end position="75"/>
    </location>
</feature>
<evidence type="ECO:0000313" key="2">
    <source>
        <dbReference type="EMBL" id="TXD68987.1"/>
    </source>
</evidence>
<dbReference type="AlphaFoldDB" id="A0A5C6YP39"/>
<keyword evidence="1" id="KW-0472">Membrane</keyword>
<keyword evidence="1" id="KW-1133">Transmembrane helix</keyword>
<feature type="transmembrane region" description="Helical" evidence="1">
    <location>
        <begin position="29"/>
        <end position="48"/>
    </location>
</feature>
<accession>A0A5C6YP39</accession>
<dbReference type="Pfam" id="PF10990">
    <property type="entry name" value="DUF2809"/>
    <property type="match status" value="1"/>
</dbReference>
<reference evidence="2 3" key="1">
    <citation type="submission" date="2019-08" db="EMBL/GenBank/DDBJ databases">
        <title>Genome of Aequorivita lipolytica Y10-2 (type strain).</title>
        <authorList>
            <person name="Bowman J.P."/>
        </authorList>
    </citation>
    <scope>NUCLEOTIDE SEQUENCE [LARGE SCALE GENOMIC DNA]</scope>
    <source>
        <strain evidence="2 3">Y10-2</strain>
    </source>
</reference>
<feature type="transmembrane region" description="Helical" evidence="1">
    <location>
        <begin position="5"/>
        <end position="23"/>
    </location>
</feature>
<evidence type="ECO:0000256" key="1">
    <source>
        <dbReference type="SAM" id="Phobius"/>
    </source>
</evidence>
<dbReference type="Proteomes" id="UP000321945">
    <property type="component" value="Unassembled WGS sequence"/>
</dbReference>
<dbReference type="OrthoDB" id="5360192at2"/>
<dbReference type="RefSeq" id="WP_111816363.1">
    <property type="nucleotide sequence ID" value="NZ_CBCRZQ010000008.1"/>
</dbReference>
<dbReference type="InterPro" id="IPR021257">
    <property type="entry name" value="DUF2809"/>
</dbReference>
<keyword evidence="3" id="KW-1185">Reference proteome</keyword>
<gene>
    <name evidence="2" type="ORF">ESV24_09560</name>
</gene>
<feature type="transmembrane region" description="Helical" evidence="1">
    <location>
        <begin position="95"/>
        <end position="116"/>
    </location>
</feature>
<sequence>MNNYLISFIILFVIECAIAYFHFNPFIRGFLGDVLVILLLYSFLKIIIKNNVLKTAVSVLVFACVVELLQFFNLAEKINIQSELLLTILGSVFDLWDLFAYFLGFLLILLIEKILIKNEDLKNISL</sequence>
<dbReference type="EMBL" id="VORU01000007">
    <property type="protein sequence ID" value="TXD68987.1"/>
    <property type="molecule type" value="Genomic_DNA"/>
</dbReference>
<evidence type="ECO:0000313" key="3">
    <source>
        <dbReference type="Proteomes" id="UP000321945"/>
    </source>
</evidence>
<organism evidence="2 3">
    <name type="scientific">Aequorivita lipolytica</name>
    <dbReference type="NCBI Taxonomy" id="153267"/>
    <lineage>
        <taxon>Bacteria</taxon>
        <taxon>Pseudomonadati</taxon>
        <taxon>Bacteroidota</taxon>
        <taxon>Flavobacteriia</taxon>
        <taxon>Flavobacteriales</taxon>
        <taxon>Flavobacteriaceae</taxon>
        <taxon>Aequorivita</taxon>
    </lineage>
</organism>
<proteinExistence type="predicted"/>
<comment type="caution">
    <text evidence="2">The sequence shown here is derived from an EMBL/GenBank/DDBJ whole genome shotgun (WGS) entry which is preliminary data.</text>
</comment>
<keyword evidence="1" id="KW-0812">Transmembrane</keyword>
<protein>
    <submittedName>
        <fullName evidence="2">DUF2809 domain-containing protein</fullName>
    </submittedName>
</protein>
<name>A0A5C6YP39_9FLAO</name>